<gene>
    <name evidence="1" type="ORF">TTHERM_000646939</name>
</gene>
<dbReference type="GeneID" id="24439994"/>
<evidence type="ECO:0000313" key="1">
    <source>
        <dbReference type="EMBL" id="EWS71076.1"/>
    </source>
</evidence>
<name>W7XBL7_TETTS</name>
<dbReference type="AlphaFoldDB" id="W7XBL7"/>
<organism evidence="1 2">
    <name type="scientific">Tetrahymena thermophila (strain SB210)</name>
    <dbReference type="NCBI Taxonomy" id="312017"/>
    <lineage>
        <taxon>Eukaryota</taxon>
        <taxon>Sar</taxon>
        <taxon>Alveolata</taxon>
        <taxon>Ciliophora</taxon>
        <taxon>Intramacronucleata</taxon>
        <taxon>Oligohymenophorea</taxon>
        <taxon>Hymenostomatida</taxon>
        <taxon>Tetrahymenina</taxon>
        <taxon>Tetrahymenidae</taxon>
        <taxon>Tetrahymena</taxon>
    </lineage>
</organism>
<reference evidence="2" key="1">
    <citation type="journal article" date="2006" name="PLoS Biol.">
        <title>Macronuclear genome sequence of the ciliate Tetrahymena thermophila, a model eukaryote.</title>
        <authorList>
            <person name="Eisen J.A."/>
            <person name="Coyne R.S."/>
            <person name="Wu M."/>
            <person name="Wu D."/>
            <person name="Thiagarajan M."/>
            <person name="Wortman J.R."/>
            <person name="Badger J.H."/>
            <person name="Ren Q."/>
            <person name="Amedeo P."/>
            <person name="Jones K.M."/>
            <person name="Tallon L.J."/>
            <person name="Delcher A.L."/>
            <person name="Salzberg S.L."/>
            <person name="Silva J.C."/>
            <person name="Haas B.J."/>
            <person name="Majoros W.H."/>
            <person name="Farzad M."/>
            <person name="Carlton J.M."/>
            <person name="Smith R.K. Jr."/>
            <person name="Garg J."/>
            <person name="Pearlman R.E."/>
            <person name="Karrer K.M."/>
            <person name="Sun L."/>
            <person name="Manning G."/>
            <person name="Elde N.C."/>
            <person name="Turkewitz A.P."/>
            <person name="Asai D.J."/>
            <person name="Wilkes D.E."/>
            <person name="Wang Y."/>
            <person name="Cai H."/>
            <person name="Collins K."/>
            <person name="Stewart B.A."/>
            <person name="Lee S.R."/>
            <person name="Wilamowska K."/>
            <person name="Weinberg Z."/>
            <person name="Ruzzo W.L."/>
            <person name="Wloga D."/>
            <person name="Gaertig J."/>
            <person name="Frankel J."/>
            <person name="Tsao C.-C."/>
            <person name="Gorovsky M.A."/>
            <person name="Keeling P.J."/>
            <person name="Waller R.F."/>
            <person name="Patron N.J."/>
            <person name="Cherry J.M."/>
            <person name="Stover N.A."/>
            <person name="Krieger C.J."/>
            <person name="del Toro C."/>
            <person name="Ryder H.F."/>
            <person name="Williamson S.C."/>
            <person name="Barbeau R.A."/>
            <person name="Hamilton E.P."/>
            <person name="Orias E."/>
        </authorList>
    </citation>
    <scope>NUCLEOTIDE SEQUENCE [LARGE SCALE GENOMIC DNA]</scope>
    <source>
        <strain evidence="2">SB210</strain>
    </source>
</reference>
<dbReference type="Proteomes" id="UP000009168">
    <property type="component" value="Unassembled WGS sequence"/>
</dbReference>
<sequence length="187" mass="23489">MKDTKVFKYQARKYIKKYKIRSKRRQMNINKNDYFKNWQKEYQDIQHYLRVQKKKKNRKQLKILIIILLKKLIKKLLSLFPKTSKINLVKEKEKTKVNLYCFSNKFQYYQEKIKQHLNFYLIYLFLTQTKFECIVSNTFFRWVNYTYQIQKHFYEVLTQIDYKLFIYYSGVKKQESKPIFKKNLFNR</sequence>
<dbReference type="InParanoid" id="W7XBL7"/>
<protein>
    <submittedName>
        <fullName evidence="1">Uncharacterized protein</fullName>
    </submittedName>
</protein>
<dbReference type="KEGG" id="tet:TTHERM_000646939"/>
<proteinExistence type="predicted"/>
<dbReference type="RefSeq" id="XP_012656375.1">
    <property type="nucleotide sequence ID" value="XM_012800921.1"/>
</dbReference>
<dbReference type="EMBL" id="GG662245">
    <property type="protein sequence ID" value="EWS71076.1"/>
    <property type="molecule type" value="Genomic_DNA"/>
</dbReference>
<accession>W7XBL7</accession>
<keyword evidence="2" id="KW-1185">Reference proteome</keyword>
<evidence type="ECO:0000313" key="2">
    <source>
        <dbReference type="Proteomes" id="UP000009168"/>
    </source>
</evidence>